<keyword evidence="5" id="KW-0732">Signal</keyword>
<evidence type="ECO:0000256" key="5">
    <source>
        <dbReference type="SAM" id="SignalP"/>
    </source>
</evidence>
<dbReference type="InterPro" id="IPR013818">
    <property type="entry name" value="Lipase"/>
</dbReference>
<dbReference type="InterPro" id="IPR029058">
    <property type="entry name" value="AB_hydrolase_fold"/>
</dbReference>
<feature type="signal peptide" evidence="5">
    <location>
        <begin position="1"/>
        <end position="16"/>
    </location>
</feature>
<organism evidence="7 8">
    <name type="scientific">Pieris macdunnoughi</name>
    <dbReference type="NCBI Taxonomy" id="345717"/>
    <lineage>
        <taxon>Eukaryota</taxon>
        <taxon>Metazoa</taxon>
        <taxon>Ecdysozoa</taxon>
        <taxon>Arthropoda</taxon>
        <taxon>Hexapoda</taxon>
        <taxon>Insecta</taxon>
        <taxon>Pterygota</taxon>
        <taxon>Neoptera</taxon>
        <taxon>Endopterygota</taxon>
        <taxon>Lepidoptera</taxon>
        <taxon>Glossata</taxon>
        <taxon>Ditrysia</taxon>
        <taxon>Papilionoidea</taxon>
        <taxon>Pieridae</taxon>
        <taxon>Pierinae</taxon>
        <taxon>Pieris</taxon>
    </lineage>
</organism>
<dbReference type="CDD" id="cd00707">
    <property type="entry name" value="Pancreat_lipase_like"/>
    <property type="match status" value="1"/>
</dbReference>
<gene>
    <name evidence="7" type="ORF">PMACD_LOCUS2822</name>
</gene>
<protein>
    <recommendedName>
        <fullName evidence="6">Lipase domain-containing protein</fullName>
    </recommendedName>
</protein>
<proteinExistence type="inferred from homology"/>
<evidence type="ECO:0000259" key="6">
    <source>
        <dbReference type="Pfam" id="PF00151"/>
    </source>
</evidence>
<evidence type="ECO:0000256" key="3">
    <source>
        <dbReference type="ARBA" id="ARBA00022525"/>
    </source>
</evidence>
<dbReference type="PANTHER" id="PTHR11610">
    <property type="entry name" value="LIPASE"/>
    <property type="match status" value="1"/>
</dbReference>
<evidence type="ECO:0000313" key="8">
    <source>
        <dbReference type="Proteomes" id="UP000663880"/>
    </source>
</evidence>
<dbReference type="GO" id="GO:0005615">
    <property type="term" value="C:extracellular space"/>
    <property type="evidence" value="ECO:0007669"/>
    <property type="project" value="TreeGrafter"/>
</dbReference>
<evidence type="ECO:0000256" key="2">
    <source>
        <dbReference type="ARBA" id="ARBA00010701"/>
    </source>
</evidence>
<dbReference type="Proteomes" id="UP000663880">
    <property type="component" value="Unassembled WGS sequence"/>
</dbReference>
<reference evidence="7" key="1">
    <citation type="submission" date="2021-02" db="EMBL/GenBank/DDBJ databases">
        <authorList>
            <person name="Steward A R."/>
        </authorList>
    </citation>
    <scope>NUCLEOTIDE SEQUENCE</scope>
</reference>
<comment type="subcellular location">
    <subcellularLocation>
        <location evidence="1">Secreted</location>
    </subcellularLocation>
</comment>
<comment type="caution">
    <text evidence="7">The sequence shown here is derived from an EMBL/GenBank/DDBJ whole genome shotgun (WGS) entry which is preliminary data.</text>
</comment>
<dbReference type="PRINTS" id="PR00821">
    <property type="entry name" value="TAGLIPASE"/>
</dbReference>
<dbReference type="InterPro" id="IPR000734">
    <property type="entry name" value="TAG_lipase"/>
</dbReference>
<evidence type="ECO:0000313" key="7">
    <source>
        <dbReference type="EMBL" id="CAF4789713.1"/>
    </source>
</evidence>
<keyword evidence="3" id="KW-0964">Secreted</keyword>
<name>A0A821NL67_9NEOP</name>
<evidence type="ECO:0000256" key="4">
    <source>
        <dbReference type="RuleBase" id="RU004262"/>
    </source>
</evidence>
<dbReference type="Gene3D" id="3.40.50.1820">
    <property type="entry name" value="alpha/beta hydrolase"/>
    <property type="match status" value="1"/>
</dbReference>
<dbReference type="InterPro" id="IPR033906">
    <property type="entry name" value="Lipase_N"/>
</dbReference>
<dbReference type="AlphaFoldDB" id="A0A821NL67"/>
<feature type="domain" description="Lipase" evidence="6">
    <location>
        <begin position="70"/>
        <end position="308"/>
    </location>
</feature>
<comment type="similarity">
    <text evidence="2 4">Belongs to the AB hydrolase superfamily. Lipase family.</text>
</comment>
<dbReference type="OrthoDB" id="199913at2759"/>
<evidence type="ECO:0000256" key="1">
    <source>
        <dbReference type="ARBA" id="ARBA00004613"/>
    </source>
</evidence>
<dbReference type="PANTHER" id="PTHR11610:SF104">
    <property type="entry name" value="AGAP010328-PA"/>
    <property type="match status" value="1"/>
</dbReference>
<dbReference type="EMBL" id="CAJOBZ010000005">
    <property type="protein sequence ID" value="CAF4789713.1"/>
    <property type="molecule type" value="Genomic_DNA"/>
</dbReference>
<dbReference type="GO" id="GO:0016298">
    <property type="term" value="F:lipase activity"/>
    <property type="evidence" value="ECO:0007669"/>
    <property type="project" value="InterPro"/>
</dbReference>
<feature type="chain" id="PRO_5032845134" description="Lipase domain-containing protein" evidence="5">
    <location>
        <begin position="17"/>
        <end position="336"/>
    </location>
</feature>
<accession>A0A821NL67</accession>
<sequence>MELFILLSLFVSLCAGGPKPSSDYIPIIPGDNSHYVEGVSRYVWIPDGDDVPHLVDLHAPTENFDSKSGAQNEYWLYTRRNPQNHQRLRHNDANSVRNSNYNPNLPTAFIAHGWNSDGNSKVNTYVRDALLHIGEYNVIALDWRRGANGLYSSSVRAIPDTGEHLAFFISWLISSFGGNLNNVHLIGYSLGAHVVGNAGRTLGRRVARISGLDPAGPQFGRNPQALNSQDATYVECIHTDGGTMGIFDPICQTNFYPNGGINPQPGCWINTCSHSRSYQLYAATVRYDRFIGRQCANLDEARRNRCGGSQMRMGNANLNKRGFGLYGLSTGGEWPY</sequence>
<dbReference type="GO" id="GO:0017171">
    <property type="term" value="F:serine hydrolase activity"/>
    <property type="evidence" value="ECO:0007669"/>
    <property type="project" value="TreeGrafter"/>
</dbReference>
<dbReference type="Pfam" id="PF00151">
    <property type="entry name" value="Lipase"/>
    <property type="match status" value="1"/>
</dbReference>
<dbReference type="SUPFAM" id="SSF53474">
    <property type="entry name" value="alpha/beta-Hydrolases"/>
    <property type="match status" value="1"/>
</dbReference>
<dbReference type="GO" id="GO:0016042">
    <property type="term" value="P:lipid catabolic process"/>
    <property type="evidence" value="ECO:0007669"/>
    <property type="project" value="TreeGrafter"/>
</dbReference>
<keyword evidence="8" id="KW-1185">Reference proteome</keyword>